<dbReference type="InterPro" id="IPR052044">
    <property type="entry name" value="PKS_Associated_Protein"/>
</dbReference>
<gene>
    <name evidence="2" type="ORF">GTQ34_13765</name>
</gene>
<accession>A0A964TFN6</accession>
<evidence type="ECO:0000313" key="2">
    <source>
        <dbReference type="EMBL" id="NAY92986.1"/>
    </source>
</evidence>
<evidence type="ECO:0000313" key="3">
    <source>
        <dbReference type="Proteomes" id="UP000667650"/>
    </source>
</evidence>
<name>A0A964TFN6_9FLAO</name>
<comment type="caution">
    <text evidence="2">The sequence shown here is derived from an EMBL/GenBank/DDBJ whole genome shotgun (WGS) entry which is preliminary data.</text>
</comment>
<dbReference type="EMBL" id="JAAABI010000005">
    <property type="protein sequence ID" value="NAY92986.1"/>
    <property type="molecule type" value="Genomic_DNA"/>
</dbReference>
<sequence length="80" mass="9129">MPPKTAEKPHYHKYSQQFFYVLQGRLVIKLQNVSYSLAKGEGFHLAPGIQHQIINDSDSSSHFLVISEPTTKNDRIEEST</sequence>
<dbReference type="Pfam" id="PF07883">
    <property type="entry name" value="Cupin_2"/>
    <property type="match status" value="1"/>
</dbReference>
<organism evidence="2 3">
    <name type="scientific">Flagellimonas ochracea</name>
    <dbReference type="NCBI Taxonomy" id="2696472"/>
    <lineage>
        <taxon>Bacteria</taxon>
        <taxon>Pseudomonadati</taxon>
        <taxon>Bacteroidota</taxon>
        <taxon>Flavobacteriia</taxon>
        <taxon>Flavobacteriales</taxon>
        <taxon>Flavobacteriaceae</taxon>
        <taxon>Flagellimonas</taxon>
    </lineage>
</organism>
<evidence type="ECO:0000259" key="1">
    <source>
        <dbReference type="Pfam" id="PF07883"/>
    </source>
</evidence>
<protein>
    <submittedName>
        <fullName evidence="2">Cupin domain-containing protein</fullName>
    </submittedName>
</protein>
<dbReference type="PANTHER" id="PTHR36114:SF1">
    <property type="entry name" value="16.7 KDA PROTEIN IN WHIE LOCUS"/>
    <property type="match status" value="1"/>
</dbReference>
<dbReference type="Gene3D" id="2.60.120.10">
    <property type="entry name" value="Jelly Rolls"/>
    <property type="match status" value="1"/>
</dbReference>
<dbReference type="AlphaFoldDB" id="A0A964TFN6"/>
<dbReference type="InterPro" id="IPR014710">
    <property type="entry name" value="RmlC-like_jellyroll"/>
</dbReference>
<dbReference type="PANTHER" id="PTHR36114">
    <property type="entry name" value="16.7 KDA PROTEIN IN WHIE LOCUS"/>
    <property type="match status" value="1"/>
</dbReference>
<feature type="domain" description="Cupin type-2" evidence="1">
    <location>
        <begin position="1"/>
        <end position="66"/>
    </location>
</feature>
<dbReference type="InterPro" id="IPR011051">
    <property type="entry name" value="RmlC_Cupin_sf"/>
</dbReference>
<proteinExistence type="predicted"/>
<dbReference type="InterPro" id="IPR013096">
    <property type="entry name" value="Cupin_2"/>
</dbReference>
<dbReference type="SUPFAM" id="SSF51182">
    <property type="entry name" value="RmlC-like cupins"/>
    <property type="match status" value="1"/>
</dbReference>
<keyword evidence="3" id="KW-1185">Reference proteome</keyword>
<reference evidence="2" key="1">
    <citation type="submission" date="2020-01" db="EMBL/GenBank/DDBJ databases">
        <title>Muricauda ochracea sp. nov., isolated from a tidal flat of Garorim bay in Korea.</title>
        <authorList>
            <person name="Kim D."/>
            <person name="Yoo Y."/>
            <person name="Kim J.-J."/>
        </authorList>
    </citation>
    <scope>NUCLEOTIDE SEQUENCE</scope>
    <source>
        <strain evidence="2">JGD-17</strain>
    </source>
</reference>
<dbReference type="Proteomes" id="UP000667650">
    <property type="component" value="Unassembled WGS sequence"/>
</dbReference>